<dbReference type="Proteomes" id="UP000265566">
    <property type="component" value="Chromosome 1"/>
</dbReference>
<evidence type="ECO:0000256" key="1">
    <source>
        <dbReference type="ARBA" id="ARBA00004123"/>
    </source>
</evidence>
<evidence type="ECO:0000313" key="7">
    <source>
        <dbReference type="Proteomes" id="UP000265566"/>
    </source>
</evidence>
<gene>
    <name evidence="6" type="ORF">MtrunA17_Chr1g0163241</name>
</gene>
<comment type="subcellular location">
    <subcellularLocation>
        <location evidence="1">Nucleus</location>
    </subcellularLocation>
</comment>
<dbReference type="EMBL" id="PSQE01000001">
    <property type="protein sequence ID" value="RHN78229.1"/>
    <property type="molecule type" value="Genomic_DNA"/>
</dbReference>
<protein>
    <submittedName>
        <fullName evidence="6">Putative transcription factor B3-Domain family</fullName>
    </submittedName>
</protein>
<accession>A0A396JJ25</accession>
<dbReference type="GO" id="GO:0005634">
    <property type="term" value="C:nucleus"/>
    <property type="evidence" value="ECO:0007669"/>
    <property type="project" value="UniProtKB-SubCell"/>
</dbReference>
<keyword evidence="5" id="KW-0539">Nucleus</keyword>
<dbReference type="InterPro" id="IPR050655">
    <property type="entry name" value="Plant_B3_domain"/>
</dbReference>
<keyword evidence="2" id="KW-0805">Transcription regulation</keyword>
<evidence type="ECO:0000256" key="5">
    <source>
        <dbReference type="ARBA" id="ARBA00023242"/>
    </source>
</evidence>
<evidence type="ECO:0000256" key="3">
    <source>
        <dbReference type="ARBA" id="ARBA00023125"/>
    </source>
</evidence>
<dbReference type="Gene3D" id="2.40.330.10">
    <property type="entry name" value="DNA-binding pseudobarrel domain"/>
    <property type="match status" value="1"/>
</dbReference>
<reference evidence="7" key="1">
    <citation type="journal article" date="2018" name="Nat. Plants">
        <title>Whole-genome landscape of Medicago truncatula symbiotic genes.</title>
        <authorList>
            <person name="Pecrix Y."/>
            <person name="Staton S.E."/>
            <person name="Sallet E."/>
            <person name="Lelandais-Briere C."/>
            <person name="Moreau S."/>
            <person name="Carrere S."/>
            <person name="Blein T."/>
            <person name="Jardinaud M.F."/>
            <person name="Latrasse D."/>
            <person name="Zouine M."/>
            <person name="Zahm M."/>
            <person name="Kreplak J."/>
            <person name="Mayjonade B."/>
            <person name="Satge C."/>
            <person name="Perez M."/>
            <person name="Cauet S."/>
            <person name="Marande W."/>
            <person name="Chantry-Darmon C."/>
            <person name="Lopez-Roques C."/>
            <person name="Bouchez O."/>
            <person name="Berard A."/>
            <person name="Debelle F."/>
            <person name="Munos S."/>
            <person name="Bendahmane A."/>
            <person name="Berges H."/>
            <person name="Niebel A."/>
            <person name="Buitink J."/>
            <person name="Frugier F."/>
            <person name="Benhamed M."/>
            <person name="Crespi M."/>
            <person name="Gouzy J."/>
            <person name="Gamas P."/>
        </authorList>
    </citation>
    <scope>NUCLEOTIDE SEQUENCE [LARGE SCALE GENOMIC DNA]</scope>
    <source>
        <strain evidence="7">cv. Jemalong A17</strain>
    </source>
</reference>
<evidence type="ECO:0000256" key="2">
    <source>
        <dbReference type="ARBA" id="ARBA00023015"/>
    </source>
</evidence>
<sequence>MLHLCVFAFENINIFLKFLLQRIPKKYVEKFWKRISNPIFLQFPNGVQQKIFWVESNGDIWFQKNWENFAKFLKYGYLLTFKYIGGSYFKVKIFGANTLEINYSNIKSVEEVVEAKEGVEVSGDSDKSLGEGEIPLQAQRTIKNGKRKNSVDLYTTQPIFSGEFFLS</sequence>
<organism evidence="6 7">
    <name type="scientific">Medicago truncatula</name>
    <name type="common">Barrel medic</name>
    <name type="synonym">Medicago tribuloides</name>
    <dbReference type="NCBI Taxonomy" id="3880"/>
    <lineage>
        <taxon>Eukaryota</taxon>
        <taxon>Viridiplantae</taxon>
        <taxon>Streptophyta</taxon>
        <taxon>Embryophyta</taxon>
        <taxon>Tracheophyta</taxon>
        <taxon>Spermatophyta</taxon>
        <taxon>Magnoliopsida</taxon>
        <taxon>eudicotyledons</taxon>
        <taxon>Gunneridae</taxon>
        <taxon>Pentapetalae</taxon>
        <taxon>rosids</taxon>
        <taxon>fabids</taxon>
        <taxon>Fabales</taxon>
        <taxon>Fabaceae</taxon>
        <taxon>Papilionoideae</taxon>
        <taxon>50 kb inversion clade</taxon>
        <taxon>NPAAA clade</taxon>
        <taxon>Hologalegina</taxon>
        <taxon>IRL clade</taxon>
        <taxon>Trifolieae</taxon>
        <taxon>Medicago</taxon>
    </lineage>
</organism>
<keyword evidence="4" id="KW-0804">Transcription</keyword>
<proteinExistence type="predicted"/>
<keyword evidence="3" id="KW-0238">DNA-binding</keyword>
<name>A0A396JJ25_MEDTR</name>
<evidence type="ECO:0000313" key="6">
    <source>
        <dbReference type="EMBL" id="RHN78229.1"/>
    </source>
</evidence>
<dbReference type="PANTHER" id="PTHR31920">
    <property type="entry name" value="B3 DOMAIN-CONTAINING"/>
    <property type="match status" value="1"/>
</dbReference>
<dbReference type="Gramene" id="rna1763">
    <property type="protein sequence ID" value="RHN78229.1"/>
    <property type="gene ID" value="gene1763"/>
</dbReference>
<dbReference type="GO" id="GO:0003677">
    <property type="term" value="F:DNA binding"/>
    <property type="evidence" value="ECO:0007669"/>
    <property type="project" value="UniProtKB-KW"/>
</dbReference>
<dbReference type="SUPFAM" id="SSF101936">
    <property type="entry name" value="DNA-binding pseudobarrel domain"/>
    <property type="match status" value="1"/>
</dbReference>
<dbReference type="InterPro" id="IPR003340">
    <property type="entry name" value="B3_DNA-bd"/>
</dbReference>
<dbReference type="CDD" id="cd10017">
    <property type="entry name" value="B3_DNA"/>
    <property type="match status" value="1"/>
</dbReference>
<dbReference type="InterPro" id="IPR015300">
    <property type="entry name" value="DNA-bd_pseudobarrel_sf"/>
</dbReference>
<evidence type="ECO:0000256" key="4">
    <source>
        <dbReference type="ARBA" id="ARBA00023163"/>
    </source>
</evidence>
<comment type="caution">
    <text evidence="6">The sequence shown here is derived from an EMBL/GenBank/DDBJ whole genome shotgun (WGS) entry which is preliminary data.</text>
</comment>
<dbReference type="PANTHER" id="PTHR31920:SF108">
    <property type="entry name" value="B3 DOMAIN-CONTAINING TRANSCRIPTION FACTOR VRN1-LIKE"/>
    <property type="match status" value="1"/>
</dbReference>
<dbReference type="AlphaFoldDB" id="A0A396JJ25"/>